<comment type="caution">
    <text evidence="1">The sequence shown here is derived from an EMBL/GenBank/DDBJ whole genome shotgun (WGS) entry which is preliminary data.</text>
</comment>
<name>A0A9J5ZL21_SOLCO</name>
<dbReference type="Proteomes" id="UP000824120">
    <property type="component" value="Chromosome 4"/>
</dbReference>
<dbReference type="AlphaFoldDB" id="A0A9J5ZL21"/>
<gene>
    <name evidence="1" type="ORF">H5410_024097</name>
</gene>
<proteinExistence type="predicted"/>
<organism evidence="1 2">
    <name type="scientific">Solanum commersonii</name>
    <name type="common">Commerson's wild potato</name>
    <name type="synonym">Commerson's nightshade</name>
    <dbReference type="NCBI Taxonomy" id="4109"/>
    <lineage>
        <taxon>Eukaryota</taxon>
        <taxon>Viridiplantae</taxon>
        <taxon>Streptophyta</taxon>
        <taxon>Embryophyta</taxon>
        <taxon>Tracheophyta</taxon>
        <taxon>Spermatophyta</taxon>
        <taxon>Magnoliopsida</taxon>
        <taxon>eudicotyledons</taxon>
        <taxon>Gunneridae</taxon>
        <taxon>Pentapetalae</taxon>
        <taxon>asterids</taxon>
        <taxon>lamiids</taxon>
        <taxon>Solanales</taxon>
        <taxon>Solanaceae</taxon>
        <taxon>Solanoideae</taxon>
        <taxon>Solaneae</taxon>
        <taxon>Solanum</taxon>
    </lineage>
</organism>
<reference evidence="1 2" key="1">
    <citation type="submission" date="2020-09" db="EMBL/GenBank/DDBJ databases">
        <title>De no assembly of potato wild relative species, Solanum commersonii.</title>
        <authorList>
            <person name="Cho K."/>
        </authorList>
    </citation>
    <scope>NUCLEOTIDE SEQUENCE [LARGE SCALE GENOMIC DNA]</scope>
    <source>
        <strain evidence="1">LZ3.2</strain>
        <tissue evidence="1">Leaf</tissue>
    </source>
</reference>
<keyword evidence="2" id="KW-1185">Reference proteome</keyword>
<evidence type="ECO:0000313" key="1">
    <source>
        <dbReference type="EMBL" id="KAG5612816.1"/>
    </source>
</evidence>
<protein>
    <submittedName>
        <fullName evidence="1">Uncharacterized protein</fullName>
    </submittedName>
</protein>
<sequence>MRTVDSIWNKNSQSRHGFIGHKITFFFNVTGPRKSLKQWFNGLDCRFQYEIAKQKYEEELEATVQGDNHSTLRLNSISHVTDNKLEIV</sequence>
<accession>A0A9J5ZL21</accession>
<dbReference type="EMBL" id="JACXVP010000004">
    <property type="protein sequence ID" value="KAG5612816.1"/>
    <property type="molecule type" value="Genomic_DNA"/>
</dbReference>
<evidence type="ECO:0000313" key="2">
    <source>
        <dbReference type="Proteomes" id="UP000824120"/>
    </source>
</evidence>